<accession>A0A9W9VNN3</accession>
<organism evidence="2 3">
    <name type="scientific">Penicillium cosmopolitanum</name>
    <dbReference type="NCBI Taxonomy" id="1131564"/>
    <lineage>
        <taxon>Eukaryota</taxon>
        <taxon>Fungi</taxon>
        <taxon>Dikarya</taxon>
        <taxon>Ascomycota</taxon>
        <taxon>Pezizomycotina</taxon>
        <taxon>Eurotiomycetes</taxon>
        <taxon>Eurotiomycetidae</taxon>
        <taxon>Eurotiales</taxon>
        <taxon>Aspergillaceae</taxon>
        <taxon>Penicillium</taxon>
    </lineage>
</organism>
<dbReference type="EMBL" id="JAPZBU010000009">
    <property type="protein sequence ID" value="KAJ5386442.1"/>
    <property type="molecule type" value="Genomic_DNA"/>
</dbReference>
<keyword evidence="3" id="KW-1185">Reference proteome</keyword>
<feature type="compositionally biased region" description="Basic and acidic residues" evidence="1">
    <location>
        <begin position="98"/>
        <end position="109"/>
    </location>
</feature>
<comment type="caution">
    <text evidence="2">The sequence shown here is derived from an EMBL/GenBank/DDBJ whole genome shotgun (WGS) entry which is preliminary data.</text>
</comment>
<name>A0A9W9VNN3_9EURO</name>
<reference evidence="2" key="1">
    <citation type="submission" date="2022-12" db="EMBL/GenBank/DDBJ databases">
        <authorList>
            <person name="Petersen C."/>
        </authorList>
    </citation>
    <scope>NUCLEOTIDE SEQUENCE</scope>
    <source>
        <strain evidence="2">IBT 29677</strain>
    </source>
</reference>
<dbReference type="GeneID" id="81372600"/>
<gene>
    <name evidence="2" type="ORF">N7509_008983</name>
</gene>
<dbReference type="Proteomes" id="UP001147747">
    <property type="component" value="Unassembled WGS sequence"/>
</dbReference>
<reference evidence="2" key="2">
    <citation type="journal article" date="2023" name="IMA Fungus">
        <title>Comparative genomic study of the Penicillium genus elucidates a diverse pangenome and 15 lateral gene transfer events.</title>
        <authorList>
            <person name="Petersen C."/>
            <person name="Sorensen T."/>
            <person name="Nielsen M.R."/>
            <person name="Sondergaard T.E."/>
            <person name="Sorensen J.L."/>
            <person name="Fitzpatrick D.A."/>
            <person name="Frisvad J.C."/>
            <person name="Nielsen K.L."/>
        </authorList>
    </citation>
    <scope>NUCLEOTIDE SEQUENCE</scope>
    <source>
        <strain evidence="2">IBT 29677</strain>
    </source>
</reference>
<dbReference type="RefSeq" id="XP_056484240.1">
    <property type="nucleotide sequence ID" value="XM_056633620.1"/>
</dbReference>
<evidence type="ECO:0000256" key="1">
    <source>
        <dbReference type="SAM" id="MobiDB-lite"/>
    </source>
</evidence>
<feature type="region of interest" description="Disordered" evidence="1">
    <location>
        <begin position="84"/>
        <end position="109"/>
    </location>
</feature>
<proteinExistence type="predicted"/>
<sequence length="109" mass="12060">MVPIPETVSSLLLRRQFAPDTPFTEKAIALIIFAHGLATTANGATISNCIHLHSLVDNLNTGDPSPCRLICQCDPDDPISLPRRRRDTRVVQGTVRPQNDEPVRFESEN</sequence>
<evidence type="ECO:0000313" key="2">
    <source>
        <dbReference type="EMBL" id="KAJ5386442.1"/>
    </source>
</evidence>
<evidence type="ECO:0000313" key="3">
    <source>
        <dbReference type="Proteomes" id="UP001147747"/>
    </source>
</evidence>
<protein>
    <submittedName>
        <fullName evidence="2">Uncharacterized protein</fullName>
    </submittedName>
</protein>
<dbReference type="AlphaFoldDB" id="A0A9W9VNN3"/>